<reference evidence="1" key="1">
    <citation type="submission" date="2021-01" db="EMBL/GenBank/DDBJ databases">
        <authorList>
            <person name="Sun Q."/>
        </authorList>
    </citation>
    <scope>NUCLEOTIDE SEQUENCE</scope>
    <source>
        <strain evidence="1">YIM B02566</strain>
    </source>
</reference>
<evidence type="ECO:0000313" key="1">
    <source>
        <dbReference type="EMBL" id="MBK1868339.1"/>
    </source>
</evidence>
<keyword evidence="2" id="KW-1185">Reference proteome</keyword>
<dbReference type="EMBL" id="JAENHL010000007">
    <property type="protein sequence ID" value="MBK1868339.1"/>
    <property type="molecule type" value="Genomic_DNA"/>
</dbReference>
<proteinExistence type="predicted"/>
<gene>
    <name evidence="1" type="ORF">JHL16_18445</name>
</gene>
<evidence type="ECO:0000313" key="2">
    <source>
        <dbReference type="Proteomes" id="UP000616151"/>
    </source>
</evidence>
<comment type="caution">
    <text evidence="1">The sequence shown here is derived from an EMBL/GenBank/DDBJ whole genome shotgun (WGS) entry which is preliminary data.</text>
</comment>
<name>A0ACC5R6P5_9HYPH</name>
<protein>
    <submittedName>
        <fullName evidence="1">DUF899 domain-containing protein</fullName>
    </submittedName>
</protein>
<dbReference type="Proteomes" id="UP000616151">
    <property type="component" value="Unassembled WGS sequence"/>
</dbReference>
<accession>A0ACC5R6P5</accession>
<sequence>MLETPKALPKTVSRSEWLAARKALLDQEKQLTRERDALNEARRRLPMVKLDKDYVFDGPDAKASLLDLFDGRRQLIVYHFMYDPDWEKACSGCTGFVDDLPVLKGLHERDTSLAVIARAPQAKLKAYAQAKGWDIPLYSSFGGDFNYDFQATTDEKVAPSEYNYRPRAEHIANNEPWFADGEHHGISVFLREGDEIFHTYSTYARGVEPVVPVLHYLDLTPLGRQGA</sequence>
<organism evidence="1 2">
    <name type="scientific">Taklimakanibacter albus</name>
    <dbReference type="NCBI Taxonomy" id="2800327"/>
    <lineage>
        <taxon>Bacteria</taxon>
        <taxon>Pseudomonadati</taxon>
        <taxon>Pseudomonadota</taxon>
        <taxon>Alphaproteobacteria</taxon>
        <taxon>Hyphomicrobiales</taxon>
        <taxon>Aestuariivirgaceae</taxon>
        <taxon>Taklimakanibacter</taxon>
    </lineage>
</organism>